<dbReference type="EMBL" id="JACAZF010000004">
    <property type="protein sequence ID" value="KAF7307429.1"/>
    <property type="molecule type" value="Genomic_DNA"/>
</dbReference>
<dbReference type="SUPFAM" id="SSF81383">
    <property type="entry name" value="F-box domain"/>
    <property type="match status" value="1"/>
</dbReference>
<evidence type="ECO:0000259" key="2">
    <source>
        <dbReference type="PROSITE" id="PS50181"/>
    </source>
</evidence>
<dbReference type="OrthoDB" id="2322499at2759"/>
<proteinExistence type="predicted"/>
<sequence>MGNSPSQSLSPTYPTSRWAGLPDDCLAEILKLVDGFDLLSIERCCLYLSLFLRDPSSTFIWRAVIRNGTALCLPPCPPDLGPRHYIHLAFGCFCLETSTTYWMLRTRLCSKCKKTLIKRCNKRNPPQLWFVQDRDISFEDLVRTRPSSHRRQIEYLRSEIIHIRVSIATKTDREQKQWLGERKSSVKAILDHALQTSMFEAHLRDRREIIMKARAVLIRKKLFTLGWGEWIQTMPASEFDDHPLVRLPAPLTPTEWQEIRAPLEGYMEEIKERLAVEHQEELRREEARRYKEAQASLDRWQNPNKKQKKKKNPSGFV</sequence>
<dbReference type="AlphaFoldDB" id="A0A8H6SY04"/>
<protein>
    <submittedName>
        <fullName evidence="3">F-box domain-containing protein</fullName>
    </submittedName>
</protein>
<reference evidence="3" key="1">
    <citation type="submission" date="2020-05" db="EMBL/GenBank/DDBJ databases">
        <title>Mycena genomes resolve the evolution of fungal bioluminescence.</title>
        <authorList>
            <person name="Tsai I.J."/>
        </authorList>
    </citation>
    <scope>NUCLEOTIDE SEQUENCE</scope>
    <source>
        <strain evidence="3">171206Taipei</strain>
    </source>
</reference>
<evidence type="ECO:0000256" key="1">
    <source>
        <dbReference type="SAM" id="MobiDB-lite"/>
    </source>
</evidence>
<dbReference type="Proteomes" id="UP000636479">
    <property type="component" value="Unassembled WGS sequence"/>
</dbReference>
<dbReference type="GeneID" id="59344672"/>
<dbReference type="RefSeq" id="XP_037222448.1">
    <property type="nucleotide sequence ID" value="XM_037362156.1"/>
</dbReference>
<feature type="domain" description="F-box" evidence="2">
    <location>
        <begin position="15"/>
        <end position="64"/>
    </location>
</feature>
<dbReference type="InterPro" id="IPR001810">
    <property type="entry name" value="F-box_dom"/>
</dbReference>
<keyword evidence="4" id="KW-1185">Reference proteome</keyword>
<evidence type="ECO:0000313" key="4">
    <source>
        <dbReference type="Proteomes" id="UP000636479"/>
    </source>
</evidence>
<dbReference type="PROSITE" id="PS50181">
    <property type="entry name" value="FBOX"/>
    <property type="match status" value="1"/>
</dbReference>
<name>A0A8H6SY04_9AGAR</name>
<accession>A0A8H6SY04</accession>
<organism evidence="3 4">
    <name type="scientific">Mycena indigotica</name>
    <dbReference type="NCBI Taxonomy" id="2126181"/>
    <lineage>
        <taxon>Eukaryota</taxon>
        <taxon>Fungi</taxon>
        <taxon>Dikarya</taxon>
        <taxon>Basidiomycota</taxon>
        <taxon>Agaricomycotina</taxon>
        <taxon>Agaricomycetes</taxon>
        <taxon>Agaricomycetidae</taxon>
        <taxon>Agaricales</taxon>
        <taxon>Marasmiineae</taxon>
        <taxon>Mycenaceae</taxon>
        <taxon>Mycena</taxon>
    </lineage>
</organism>
<feature type="compositionally biased region" description="Basic residues" evidence="1">
    <location>
        <begin position="305"/>
        <end position="317"/>
    </location>
</feature>
<evidence type="ECO:0000313" key="3">
    <source>
        <dbReference type="EMBL" id="KAF7307429.1"/>
    </source>
</evidence>
<feature type="region of interest" description="Disordered" evidence="1">
    <location>
        <begin position="293"/>
        <end position="317"/>
    </location>
</feature>
<gene>
    <name evidence="3" type="ORF">MIND_00537300</name>
</gene>
<dbReference type="InterPro" id="IPR036047">
    <property type="entry name" value="F-box-like_dom_sf"/>
</dbReference>
<comment type="caution">
    <text evidence="3">The sequence shown here is derived from an EMBL/GenBank/DDBJ whole genome shotgun (WGS) entry which is preliminary data.</text>
</comment>